<evidence type="ECO:0000313" key="1">
    <source>
        <dbReference type="EMBL" id="NQE38671.1"/>
    </source>
</evidence>
<sequence>MTTKLEVDRQKLYDTDYLRSIETTVEKLRFRDYSNIGWENQIAKIEDILTFCRRFGPDEMIQG</sequence>
<accession>A0ABX2D878</accession>
<proteinExistence type="predicted"/>
<gene>
    <name evidence="1" type="ORF">E5S67_06456</name>
</gene>
<protein>
    <submittedName>
        <fullName evidence="1">Uncharacterized protein</fullName>
    </submittedName>
</protein>
<dbReference type="RefSeq" id="WP_172193520.1">
    <property type="nucleotide sequence ID" value="NZ_CAWPPK010000236.1"/>
</dbReference>
<keyword evidence="2" id="KW-1185">Reference proteome</keyword>
<organism evidence="1 2">
    <name type="scientific">Microcoleus asticus IPMA8</name>
    <dbReference type="NCBI Taxonomy" id="2563858"/>
    <lineage>
        <taxon>Bacteria</taxon>
        <taxon>Bacillati</taxon>
        <taxon>Cyanobacteriota</taxon>
        <taxon>Cyanophyceae</taxon>
        <taxon>Oscillatoriophycideae</taxon>
        <taxon>Oscillatoriales</taxon>
        <taxon>Microcoleaceae</taxon>
        <taxon>Microcoleus</taxon>
        <taxon>Microcoleus asticus</taxon>
    </lineage>
</organism>
<dbReference type="Proteomes" id="UP000702425">
    <property type="component" value="Unassembled WGS sequence"/>
</dbReference>
<reference evidence="1 2" key="1">
    <citation type="journal article" date="2020" name="Sci. Rep.">
        <title>A novel cyanobacterial geosmin producer, revising GeoA distribution and dispersion patterns in Bacteria.</title>
        <authorList>
            <person name="Churro C."/>
            <person name="Semedo-Aguiar A.P."/>
            <person name="Silva A.D."/>
            <person name="Pereira-Leal J.B."/>
            <person name="Leite R.B."/>
        </authorList>
    </citation>
    <scope>NUCLEOTIDE SEQUENCE [LARGE SCALE GENOMIC DNA]</scope>
    <source>
        <strain evidence="1 2">IPMA8</strain>
    </source>
</reference>
<name>A0ABX2D878_9CYAN</name>
<evidence type="ECO:0000313" key="2">
    <source>
        <dbReference type="Proteomes" id="UP000702425"/>
    </source>
</evidence>
<dbReference type="EMBL" id="SRRZ01000310">
    <property type="protein sequence ID" value="NQE38671.1"/>
    <property type="molecule type" value="Genomic_DNA"/>
</dbReference>
<comment type="caution">
    <text evidence="1">The sequence shown here is derived from an EMBL/GenBank/DDBJ whole genome shotgun (WGS) entry which is preliminary data.</text>
</comment>